<keyword evidence="1" id="KW-1133">Transmembrane helix</keyword>
<accession>A0A220VGA6</accession>
<dbReference type="KEGG" id="pmai:CF386_10070"/>
<keyword evidence="3" id="KW-1185">Reference proteome</keyword>
<evidence type="ECO:0000256" key="1">
    <source>
        <dbReference type="SAM" id="Phobius"/>
    </source>
</evidence>
<gene>
    <name evidence="2" type="ORF">CF386_10070</name>
</gene>
<sequence>MDIVVQIIRFSFWSGITVLFGGLLAYLFNKKINNYTIKNFIITILMSFGGGVILSAVCFVLIPEGLEKTNLLRGLILFFSGSIAFLLIDRAIANKGGSYAQLMAMLLDFVPEALSLGAIFALDPSLGMVLAIFIGIQNLPESFNAYFELKKGKFTDKSIFILFFCLSFVGIISALVGHFILSSHEELTGSVMLLASGGIIYIIFQDIAPKIKIENSWIPALGFNLGIGLGIIGTAIG</sequence>
<feature type="transmembrane region" description="Helical" evidence="1">
    <location>
        <begin position="159"/>
        <end position="181"/>
    </location>
</feature>
<feature type="transmembrane region" description="Helical" evidence="1">
    <location>
        <begin position="40"/>
        <end position="62"/>
    </location>
</feature>
<dbReference type="RefSeq" id="WP_089074305.1">
    <property type="nucleotide sequence ID" value="NZ_CBCSAM010000004.1"/>
</dbReference>
<dbReference type="AlphaFoldDB" id="A0A220VGA6"/>
<evidence type="ECO:0000313" key="2">
    <source>
        <dbReference type="EMBL" id="ASK79397.1"/>
    </source>
</evidence>
<feature type="transmembrane region" description="Helical" evidence="1">
    <location>
        <begin position="74"/>
        <end position="93"/>
    </location>
</feature>
<feature type="transmembrane region" description="Helical" evidence="1">
    <location>
        <begin position="216"/>
        <end position="236"/>
    </location>
</feature>
<name>A0A220VGA6_9GAMM</name>
<dbReference type="OrthoDB" id="5766358at2"/>
<feature type="transmembrane region" description="Helical" evidence="1">
    <location>
        <begin position="7"/>
        <end position="28"/>
    </location>
</feature>
<evidence type="ECO:0000313" key="3">
    <source>
        <dbReference type="Proteomes" id="UP000242175"/>
    </source>
</evidence>
<protein>
    <submittedName>
        <fullName evidence="2">Divalent cation transporter</fullName>
    </submittedName>
</protein>
<proteinExistence type="predicted"/>
<reference evidence="2 3" key="1">
    <citation type="journal article" date="2016" name="Int. J. Syst. Evol. Microbiol.">
        <title>Paraphotobacterium marinum gen. nov., sp. nov., a member of the family Vibrionaceae, isolated from surface seawater.</title>
        <authorList>
            <person name="Huang Z."/>
            <person name="Dong C."/>
            <person name="Shao Z."/>
        </authorList>
    </citation>
    <scope>NUCLEOTIDE SEQUENCE [LARGE SCALE GENOMIC DNA]</scope>
    <source>
        <strain evidence="2 3">NSCS20N07D</strain>
    </source>
</reference>
<organism evidence="2 3">
    <name type="scientific">Paraphotobacterium marinum</name>
    <dbReference type="NCBI Taxonomy" id="1755811"/>
    <lineage>
        <taxon>Bacteria</taxon>
        <taxon>Pseudomonadati</taxon>
        <taxon>Pseudomonadota</taxon>
        <taxon>Gammaproteobacteria</taxon>
        <taxon>Vibrionales</taxon>
        <taxon>Vibrionaceae</taxon>
        <taxon>Paraphotobacterium</taxon>
    </lineage>
</organism>
<feature type="transmembrane region" description="Helical" evidence="1">
    <location>
        <begin position="187"/>
        <end position="204"/>
    </location>
</feature>
<dbReference type="Proteomes" id="UP000242175">
    <property type="component" value="Chromosome small"/>
</dbReference>
<feature type="transmembrane region" description="Helical" evidence="1">
    <location>
        <begin position="113"/>
        <end position="139"/>
    </location>
</feature>
<keyword evidence="1" id="KW-0812">Transmembrane</keyword>
<dbReference type="EMBL" id="CP022356">
    <property type="protein sequence ID" value="ASK79397.1"/>
    <property type="molecule type" value="Genomic_DNA"/>
</dbReference>
<keyword evidence="1" id="KW-0472">Membrane</keyword>